<gene>
    <name evidence="2" type="ORF">AWC38_SpisGene10777</name>
</gene>
<dbReference type="OrthoDB" id="5965030at2759"/>
<keyword evidence="3" id="KW-1185">Reference proteome</keyword>
<feature type="compositionally biased region" description="Acidic residues" evidence="1">
    <location>
        <begin position="86"/>
        <end position="95"/>
    </location>
</feature>
<feature type="compositionally biased region" description="Basic and acidic residues" evidence="1">
    <location>
        <begin position="96"/>
        <end position="115"/>
    </location>
</feature>
<accession>A0A2B4S7X3</accession>
<feature type="region of interest" description="Disordered" evidence="1">
    <location>
        <begin position="69"/>
        <end position="115"/>
    </location>
</feature>
<evidence type="ECO:0000313" key="2">
    <source>
        <dbReference type="EMBL" id="PFX24622.1"/>
    </source>
</evidence>
<reference evidence="3" key="1">
    <citation type="journal article" date="2017" name="bioRxiv">
        <title>Comparative analysis of the genomes of Stylophora pistillata and Acropora digitifera provides evidence for extensive differences between species of corals.</title>
        <authorList>
            <person name="Voolstra C.R."/>
            <person name="Li Y."/>
            <person name="Liew Y.J."/>
            <person name="Baumgarten S."/>
            <person name="Zoccola D."/>
            <person name="Flot J.-F."/>
            <person name="Tambutte S."/>
            <person name="Allemand D."/>
            <person name="Aranda M."/>
        </authorList>
    </citation>
    <scope>NUCLEOTIDE SEQUENCE [LARGE SCALE GENOMIC DNA]</scope>
</reference>
<sequence length="324" mass="37377">MDASNKSWNYLEACEKLNPATEEALEKLSKRIYRTSVYQENMKELPKPSPTVLTDLTMIKNKNKITPGLETWEINDQEELNRNESREEDEEDNETEESKEYWERNNEEELDGKKVANESVSSAVWPICPVGLNNMRKTPLNYPKIPLPLYSPLDFSKRDQSQNTYNCNRVLGEQTTQCLQLDAMFTKRHTKKHVTFTNQYVPAFTAYRYGSLGLEDPKHLKFSSPETKNLKEMRSVRVGLVPVKHSAGVDYVTLPLIGREKVIEQSHKPQSKKHCATRMLGVRFKTDAHRRYHDTYTNVVPDLRDSVITGRQHSFGGVHACALR</sequence>
<dbReference type="Proteomes" id="UP000225706">
    <property type="component" value="Unassembled WGS sequence"/>
</dbReference>
<evidence type="ECO:0000256" key="1">
    <source>
        <dbReference type="SAM" id="MobiDB-lite"/>
    </source>
</evidence>
<name>A0A2B4S7X3_STYPI</name>
<dbReference type="AlphaFoldDB" id="A0A2B4S7X3"/>
<proteinExistence type="predicted"/>
<organism evidence="2 3">
    <name type="scientific">Stylophora pistillata</name>
    <name type="common">Smooth cauliflower coral</name>
    <dbReference type="NCBI Taxonomy" id="50429"/>
    <lineage>
        <taxon>Eukaryota</taxon>
        <taxon>Metazoa</taxon>
        <taxon>Cnidaria</taxon>
        <taxon>Anthozoa</taxon>
        <taxon>Hexacorallia</taxon>
        <taxon>Scleractinia</taxon>
        <taxon>Astrocoeniina</taxon>
        <taxon>Pocilloporidae</taxon>
        <taxon>Stylophora</taxon>
    </lineage>
</organism>
<dbReference type="EMBL" id="LSMT01000171">
    <property type="protein sequence ID" value="PFX24622.1"/>
    <property type="molecule type" value="Genomic_DNA"/>
</dbReference>
<comment type="caution">
    <text evidence="2">The sequence shown here is derived from an EMBL/GenBank/DDBJ whole genome shotgun (WGS) entry which is preliminary data.</text>
</comment>
<evidence type="ECO:0000313" key="3">
    <source>
        <dbReference type="Proteomes" id="UP000225706"/>
    </source>
</evidence>
<protein>
    <submittedName>
        <fullName evidence="2">Uncharacterized protein</fullName>
    </submittedName>
</protein>